<organism evidence="2 3">
    <name type="scientific">Corynebacterium kutscheri</name>
    <dbReference type="NCBI Taxonomy" id="35755"/>
    <lineage>
        <taxon>Bacteria</taxon>
        <taxon>Bacillati</taxon>
        <taxon>Actinomycetota</taxon>
        <taxon>Actinomycetes</taxon>
        <taxon>Mycobacteriales</taxon>
        <taxon>Corynebacteriaceae</taxon>
        <taxon>Corynebacterium</taxon>
    </lineage>
</organism>
<feature type="signal peptide" evidence="1">
    <location>
        <begin position="1"/>
        <end position="30"/>
    </location>
</feature>
<keyword evidence="1" id="KW-0732">Signal</keyword>
<proteinExistence type="predicted"/>
<dbReference type="AlphaFoldDB" id="A0AB38VR34"/>
<protein>
    <submittedName>
        <fullName evidence="2">Secreted protein</fullName>
    </submittedName>
</protein>
<evidence type="ECO:0000256" key="1">
    <source>
        <dbReference type="SAM" id="SignalP"/>
    </source>
</evidence>
<feature type="chain" id="PRO_5044274932" evidence="1">
    <location>
        <begin position="31"/>
        <end position="188"/>
    </location>
</feature>
<dbReference type="Proteomes" id="UP000271380">
    <property type="component" value="Chromosome"/>
</dbReference>
<name>A0AB38VR34_9CORY</name>
<gene>
    <name evidence="2" type="ORF">NCTC949_00822</name>
</gene>
<evidence type="ECO:0000313" key="2">
    <source>
        <dbReference type="EMBL" id="VEH05846.1"/>
    </source>
</evidence>
<evidence type="ECO:0000313" key="3">
    <source>
        <dbReference type="Proteomes" id="UP000271380"/>
    </source>
</evidence>
<dbReference type="RefSeq" id="WP_126316551.1">
    <property type="nucleotide sequence ID" value="NZ_LR134377.1"/>
</dbReference>
<dbReference type="EMBL" id="LR134377">
    <property type="protein sequence ID" value="VEH05846.1"/>
    <property type="molecule type" value="Genomic_DNA"/>
</dbReference>
<sequence length="188" mass="19281">MHLRLHKAFLASILAVALPLSMIPTPHAQASPNFPILSQETSKAATDPADCVNLPNNEPVTVPYAAVAAAEELIANGVIDDDIVSALNDTDPNVTVVGPQPRALPAVAALAVAGVAWCAKGALSSLVPSALQEMVHQANSNIPPPDWVMSAIFGCAGGPILGALTSQAVRVKFAGAVLATIIKLRNFG</sequence>
<accession>A0AB38VR34</accession>
<reference evidence="2 3" key="1">
    <citation type="submission" date="2018-12" db="EMBL/GenBank/DDBJ databases">
        <authorList>
            <consortium name="Pathogen Informatics"/>
        </authorList>
    </citation>
    <scope>NUCLEOTIDE SEQUENCE [LARGE SCALE GENOMIC DNA]</scope>
    <source>
        <strain evidence="2 3">NCTC949</strain>
    </source>
</reference>